<evidence type="ECO:0000256" key="3">
    <source>
        <dbReference type="ARBA" id="ARBA00023163"/>
    </source>
</evidence>
<dbReference type="Pfam" id="PF22922">
    <property type="entry name" value="GAF_NLP"/>
    <property type="match status" value="2"/>
</dbReference>
<dbReference type="STRING" id="4537.A0A0E0K8C4"/>
<evidence type="ECO:0000313" key="8">
    <source>
        <dbReference type="EnsemblPlants" id="OPUNC03G02270.1"/>
    </source>
</evidence>
<proteinExistence type="predicted"/>
<dbReference type="HOGENOM" id="CLU_008971_0_0_1"/>
<evidence type="ECO:0000313" key="9">
    <source>
        <dbReference type="Proteomes" id="UP000026962"/>
    </source>
</evidence>
<evidence type="ECO:0000259" key="6">
    <source>
        <dbReference type="PROSITE" id="PS51519"/>
    </source>
</evidence>
<evidence type="ECO:0000256" key="4">
    <source>
        <dbReference type="ARBA" id="ARBA00023242"/>
    </source>
</evidence>
<dbReference type="SMART" id="SM00666">
    <property type="entry name" value="PB1"/>
    <property type="match status" value="1"/>
</dbReference>
<feature type="compositionally biased region" description="Pro residues" evidence="5">
    <location>
        <begin position="1"/>
        <end position="10"/>
    </location>
</feature>
<dbReference type="SUPFAM" id="SSF54277">
    <property type="entry name" value="CAD &amp; PB1 domains"/>
    <property type="match status" value="1"/>
</dbReference>
<dbReference type="PROSITE" id="PS51745">
    <property type="entry name" value="PB1"/>
    <property type="match status" value="1"/>
</dbReference>
<evidence type="ECO:0000256" key="1">
    <source>
        <dbReference type="ARBA" id="ARBA00023015"/>
    </source>
</evidence>
<evidence type="ECO:0000256" key="2">
    <source>
        <dbReference type="ARBA" id="ARBA00023125"/>
    </source>
</evidence>
<feature type="region of interest" description="Disordered" evidence="5">
    <location>
        <begin position="729"/>
        <end position="783"/>
    </location>
</feature>
<keyword evidence="9" id="KW-1185">Reference proteome</keyword>
<feature type="domain" description="RWP-RK" evidence="6">
    <location>
        <begin position="614"/>
        <end position="695"/>
    </location>
</feature>
<dbReference type="InterPro" id="IPR003035">
    <property type="entry name" value="RWP-RK_dom"/>
</dbReference>
<feature type="compositionally biased region" description="Low complexity" evidence="5">
    <location>
        <begin position="748"/>
        <end position="771"/>
    </location>
</feature>
<keyword evidence="3" id="KW-0804">Transcription</keyword>
<dbReference type="Proteomes" id="UP000026962">
    <property type="component" value="Chromosome 3"/>
</dbReference>
<keyword evidence="4" id="KW-0539">Nucleus</keyword>
<evidence type="ECO:0008006" key="10">
    <source>
        <dbReference type="Google" id="ProtNLM"/>
    </source>
</evidence>
<dbReference type="Gramene" id="OPUNC03G02270.1">
    <property type="protein sequence ID" value="OPUNC03G02270.1"/>
    <property type="gene ID" value="OPUNC03G02270"/>
</dbReference>
<feature type="region of interest" description="Disordered" evidence="5">
    <location>
        <begin position="599"/>
        <end position="625"/>
    </location>
</feature>
<feature type="region of interest" description="Disordered" evidence="5">
    <location>
        <begin position="1"/>
        <end position="32"/>
    </location>
</feature>
<dbReference type="Pfam" id="PF02042">
    <property type="entry name" value="RWP-RK"/>
    <property type="match status" value="1"/>
</dbReference>
<dbReference type="Gene3D" id="3.10.20.90">
    <property type="entry name" value="Phosphatidylinositol 3-kinase Catalytic Subunit, Chain A, domain 1"/>
    <property type="match status" value="1"/>
</dbReference>
<feature type="domain" description="PB1" evidence="7">
    <location>
        <begin position="849"/>
        <end position="932"/>
    </location>
</feature>
<feature type="region of interest" description="Disordered" evidence="5">
    <location>
        <begin position="74"/>
        <end position="112"/>
    </location>
</feature>
<accession>A0A0E0K8C4</accession>
<dbReference type="OMA" id="MENMSGM"/>
<evidence type="ECO:0000256" key="5">
    <source>
        <dbReference type="SAM" id="MobiDB-lite"/>
    </source>
</evidence>
<dbReference type="AlphaFoldDB" id="A0A0E0K8C4"/>
<reference evidence="8" key="1">
    <citation type="submission" date="2015-04" db="UniProtKB">
        <authorList>
            <consortium name="EnsemblPlants"/>
        </authorList>
    </citation>
    <scope>IDENTIFICATION</scope>
</reference>
<sequence length="995" mass="110082">MEQKPPPLSPPRRDEEEDGSLGCGMSGTGDIAAGDLDLMEEFLLATPGLDLTEFWHPGASPGAASPFSPLFDIGSSVTTLTPPAPAAGEDDKDEAEMPSRGGGGGGGLEVSPAYRGWTLQTAPQVAAVEPTVKERLRRALERIASQSQAQRGDGELLVQVWVPTRIGDRQVLTTCGQPFWLDRRNQRLASYRTVSMKYQFSADESARADLGLPGRVFVGRVPEWTPDVRYFSTEEYPRVQHAHYFDIRGSVALPVFEPRSRACLGVVELVMTTQKINYSAEIENICNALKEVDLRSSDVSSDPRSKVVDASYRAIIPEIMDVLRAVCDTHNLPLAQTWIPCICQAKGGSRHSDESDKHCVSTVDEACYVRDHSVLGFHQACSEHHLFRGEGVVGRAFGTNEPCFSPDITTYSKTQYPLSHHAKLFGLRAAVAIRLRSVKTGSLDFVLEFFLPMKCINTEEQRAMLNSLSNTIQEVCYTLRVVKPKELLNDGPFEISQPTRPEFYAKSVHENLDELCSGINVPGRTISLEASEEVSSWIASLVDAQNKGGKGEIDVDLPFGFSKQDDEGFSVTAGWHTSPAIAPDGSMFSGFKQHEDYDVKENTCSSDPSNSNSDKAVEKRRTKTEKTVSLQDLRKHFAGSLKEAAKNLGVCPTTLKRICRQHGINRWPSRKIKKVGHSLKKLQMVIDSVHGPEGTVQLSSLYENFTKTTWSERELQGDVDFPASEQNFQLEPSVPDRPCEGRFTSHTSGSNSISPSCSQSSNSSLGCSSGPKPQQQHGSAPQLAVKEEISMDENHCSTLIKSASHAEVELQMFVEERPTMLFRSHSQVLLSEHKLIENMSNVQKARSDSLKIKAIYGEERCIFRLQPSWGFQRLKEEIVKRFGIAQDTHMDLKYLDDESEWVLLTCDADLLECIDVYKSSSNQTVRILVNPSTQPLLNASFGQTGKECLMLPSVVSQDWHTQASDLDTWAEVQTNGQLPADVAVEPCCVLELEMR</sequence>
<keyword evidence="1" id="KW-0805">Transcription regulation</keyword>
<dbReference type="EnsemblPlants" id="OPUNC03G02270.1">
    <property type="protein sequence ID" value="OPUNC03G02270.1"/>
    <property type="gene ID" value="OPUNC03G02270"/>
</dbReference>
<dbReference type="Pfam" id="PF00564">
    <property type="entry name" value="PB1"/>
    <property type="match status" value="1"/>
</dbReference>
<organism evidence="8">
    <name type="scientific">Oryza punctata</name>
    <name type="common">Red rice</name>
    <dbReference type="NCBI Taxonomy" id="4537"/>
    <lineage>
        <taxon>Eukaryota</taxon>
        <taxon>Viridiplantae</taxon>
        <taxon>Streptophyta</taxon>
        <taxon>Embryophyta</taxon>
        <taxon>Tracheophyta</taxon>
        <taxon>Spermatophyta</taxon>
        <taxon>Magnoliopsida</taxon>
        <taxon>Liliopsida</taxon>
        <taxon>Poales</taxon>
        <taxon>Poaceae</taxon>
        <taxon>BOP clade</taxon>
        <taxon>Oryzoideae</taxon>
        <taxon>Oryzeae</taxon>
        <taxon>Oryzinae</taxon>
        <taxon>Oryza</taxon>
    </lineage>
</organism>
<dbReference type="CDD" id="cd06407">
    <property type="entry name" value="PB1_NLP"/>
    <property type="match status" value="1"/>
</dbReference>
<reference evidence="8" key="2">
    <citation type="submission" date="2018-05" db="EMBL/GenBank/DDBJ databases">
        <title>OpunRS2 (Oryza punctata Reference Sequence Version 2).</title>
        <authorList>
            <person name="Zhang J."/>
            <person name="Kudrna D."/>
            <person name="Lee S."/>
            <person name="Talag J."/>
            <person name="Welchert J."/>
            <person name="Wing R.A."/>
        </authorList>
    </citation>
    <scope>NUCLEOTIDE SEQUENCE [LARGE SCALE GENOMIC DNA]</scope>
</reference>
<dbReference type="InterPro" id="IPR000270">
    <property type="entry name" value="PB1_dom"/>
</dbReference>
<dbReference type="PANTHER" id="PTHR32002">
    <property type="entry name" value="PROTEIN NLP8"/>
    <property type="match status" value="1"/>
</dbReference>
<dbReference type="PANTHER" id="PTHR32002:SF44">
    <property type="entry name" value="PROTEIN NLP4"/>
    <property type="match status" value="1"/>
</dbReference>
<evidence type="ECO:0000259" key="7">
    <source>
        <dbReference type="PROSITE" id="PS51745"/>
    </source>
</evidence>
<feature type="compositionally biased region" description="Polar residues" evidence="5">
    <location>
        <begin position="602"/>
        <end position="614"/>
    </location>
</feature>
<dbReference type="InterPro" id="IPR034891">
    <property type="entry name" value="PB1_NLP"/>
</dbReference>
<dbReference type="InterPro" id="IPR053793">
    <property type="entry name" value="PB1-like"/>
</dbReference>
<dbReference type="InterPro" id="IPR055081">
    <property type="entry name" value="NLP1-9_GAF"/>
</dbReference>
<dbReference type="GO" id="GO:0003700">
    <property type="term" value="F:DNA-binding transcription factor activity"/>
    <property type="evidence" value="ECO:0007669"/>
    <property type="project" value="InterPro"/>
</dbReference>
<name>A0A0E0K8C4_ORYPU</name>
<protein>
    <recommendedName>
        <fullName evidence="10">RWP-RK domain-containing protein</fullName>
    </recommendedName>
</protein>
<dbReference type="PROSITE" id="PS51519">
    <property type="entry name" value="RWP_RK"/>
    <property type="match status" value="1"/>
</dbReference>
<dbReference type="eggNOG" id="ENOG502QRI2">
    <property type="taxonomic scope" value="Eukaryota"/>
</dbReference>
<keyword evidence="2" id="KW-0238">DNA-binding</keyword>
<dbReference type="InterPro" id="IPR045012">
    <property type="entry name" value="NLP"/>
</dbReference>
<dbReference type="GO" id="GO:0003677">
    <property type="term" value="F:DNA binding"/>
    <property type="evidence" value="ECO:0007669"/>
    <property type="project" value="UniProtKB-KW"/>
</dbReference>